<keyword evidence="3" id="KW-1185">Reference proteome</keyword>
<name>A0AAP2RCU9_9EURY</name>
<feature type="transmembrane region" description="Helical" evidence="1">
    <location>
        <begin position="6"/>
        <end position="26"/>
    </location>
</feature>
<evidence type="ECO:0000313" key="3">
    <source>
        <dbReference type="Proteomes" id="UP001320159"/>
    </source>
</evidence>
<proteinExistence type="predicted"/>
<organism evidence="2 3">
    <name type="scientific">Methanooceanicella nereidis</name>
    <dbReference type="NCBI Taxonomy" id="2052831"/>
    <lineage>
        <taxon>Archaea</taxon>
        <taxon>Methanobacteriati</taxon>
        <taxon>Methanobacteriota</taxon>
        <taxon>Stenosarchaea group</taxon>
        <taxon>Methanomicrobia</taxon>
        <taxon>Methanocellales</taxon>
        <taxon>Methanocellaceae</taxon>
        <taxon>Methanooceanicella</taxon>
    </lineage>
</organism>
<protein>
    <submittedName>
        <fullName evidence="2">Uncharacterized protein</fullName>
    </submittedName>
</protein>
<dbReference type="AlphaFoldDB" id="A0AAP2RCU9"/>
<reference evidence="2 3" key="1">
    <citation type="submission" date="2017-11" db="EMBL/GenBank/DDBJ databases">
        <title>Isolation and Characterization of Family Methanocellaceae Species from Potential Methane Hydrate Area Offshore Southwestern Taiwan.</title>
        <authorList>
            <person name="Zhang W.-L."/>
            <person name="Chen W.-C."/>
            <person name="Lai M.-C."/>
            <person name="Chen S.-C."/>
        </authorList>
    </citation>
    <scope>NUCLEOTIDE SEQUENCE [LARGE SCALE GENOMIC DNA]</scope>
    <source>
        <strain evidence="2 3">CWC-04</strain>
    </source>
</reference>
<evidence type="ECO:0000313" key="2">
    <source>
        <dbReference type="EMBL" id="MCD1294772.1"/>
    </source>
</evidence>
<keyword evidence="1" id="KW-0472">Membrane</keyword>
<accession>A0AAP2RCU9</accession>
<gene>
    <name evidence="2" type="ORF">CUJ83_07140</name>
</gene>
<dbReference type="RefSeq" id="WP_230741607.1">
    <property type="nucleotide sequence ID" value="NZ_PGCK01000005.1"/>
</dbReference>
<feature type="transmembrane region" description="Helical" evidence="1">
    <location>
        <begin position="60"/>
        <end position="81"/>
    </location>
</feature>
<sequence>MEITQVMLYAVIAIQAVLVLLSIYFYSSYKLRMFIFMGLGFLALLISSVIPLFLTGTDTGIYSLLLQAGAGLFFATGILTAV</sequence>
<comment type="caution">
    <text evidence="2">The sequence shown here is derived from an EMBL/GenBank/DDBJ whole genome shotgun (WGS) entry which is preliminary data.</text>
</comment>
<keyword evidence="1" id="KW-0812">Transmembrane</keyword>
<dbReference type="Proteomes" id="UP001320159">
    <property type="component" value="Unassembled WGS sequence"/>
</dbReference>
<evidence type="ECO:0000256" key="1">
    <source>
        <dbReference type="SAM" id="Phobius"/>
    </source>
</evidence>
<keyword evidence="1" id="KW-1133">Transmembrane helix</keyword>
<dbReference type="EMBL" id="PGCK01000005">
    <property type="protein sequence ID" value="MCD1294772.1"/>
    <property type="molecule type" value="Genomic_DNA"/>
</dbReference>
<feature type="transmembrane region" description="Helical" evidence="1">
    <location>
        <begin position="33"/>
        <end position="54"/>
    </location>
</feature>